<dbReference type="EMBL" id="CAJVPY010019388">
    <property type="protein sequence ID" value="CAG8771359.1"/>
    <property type="molecule type" value="Genomic_DNA"/>
</dbReference>
<keyword evidence="2" id="KW-1185">Reference proteome</keyword>
<proteinExistence type="predicted"/>
<dbReference type="Proteomes" id="UP000789405">
    <property type="component" value="Unassembled WGS sequence"/>
</dbReference>
<dbReference type="AlphaFoldDB" id="A0A9N9NZR0"/>
<feature type="non-terminal residue" evidence="1">
    <location>
        <position position="118"/>
    </location>
</feature>
<evidence type="ECO:0000313" key="1">
    <source>
        <dbReference type="EMBL" id="CAG8771359.1"/>
    </source>
</evidence>
<accession>A0A9N9NZR0</accession>
<name>A0A9N9NZR0_9GLOM</name>
<sequence>DGKININDIEQLTKIINELPQDNTVIIYTMSVDYSFSKMAEKKGETLPNYVLFTDIKQINCIIERYFINKQDLIKDNIHNIMNRIEEIDNKFDKFEAQGSKNEYIRSNVKKITDLEIK</sequence>
<gene>
    <name evidence="1" type="ORF">DERYTH_LOCUS18720</name>
</gene>
<organism evidence="1 2">
    <name type="scientific">Dentiscutata erythropus</name>
    <dbReference type="NCBI Taxonomy" id="1348616"/>
    <lineage>
        <taxon>Eukaryota</taxon>
        <taxon>Fungi</taxon>
        <taxon>Fungi incertae sedis</taxon>
        <taxon>Mucoromycota</taxon>
        <taxon>Glomeromycotina</taxon>
        <taxon>Glomeromycetes</taxon>
        <taxon>Diversisporales</taxon>
        <taxon>Gigasporaceae</taxon>
        <taxon>Dentiscutata</taxon>
    </lineage>
</organism>
<protein>
    <submittedName>
        <fullName evidence="1">6634_t:CDS:1</fullName>
    </submittedName>
</protein>
<dbReference type="OrthoDB" id="10568334at2759"/>
<evidence type="ECO:0000313" key="2">
    <source>
        <dbReference type="Proteomes" id="UP000789405"/>
    </source>
</evidence>
<comment type="caution">
    <text evidence="1">The sequence shown here is derived from an EMBL/GenBank/DDBJ whole genome shotgun (WGS) entry which is preliminary data.</text>
</comment>
<reference evidence="1" key="1">
    <citation type="submission" date="2021-06" db="EMBL/GenBank/DDBJ databases">
        <authorList>
            <person name="Kallberg Y."/>
            <person name="Tangrot J."/>
            <person name="Rosling A."/>
        </authorList>
    </citation>
    <scope>NUCLEOTIDE SEQUENCE</scope>
    <source>
        <strain evidence="1">MA453B</strain>
    </source>
</reference>